<accession>A0A2K3D206</accession>
<dbReference type="GeneID" id="66055446"/>
<gene>
    <name evidence="1" type="ORF">CHLRE_12g495954v5</name>
</gene>
<dbReference type="Gramene" id="PNW74576">
    <property type="protein sequence ID" value="PNW74576"/>
    <property type="gene ID" value="CHLRE_12g495954v5"/>
</dbReference>
<name>A0A2K3D206_CHLRE</name>
<organism evidence="1 2">
    <name type="scientific">Chlamydomonas reinhardtii</name>
    <name type="common">Chlamydomonas smithii</name>
    <dbReference type="NCBI Taxonomy" id="3055"/>
    <lineage>
        <taxon>Eukaryota</taxon>
        <taxon>Viridiplantae</taxon>
        <taxon>Chlorophyta</taxon>
        <taxon>core chlorophytes</taxon>
        <taxon>Chlorophyceae</taxon>
        <taxon>CS clade</taxon>
        <taxon>Chlamydomonadales</taxon>
        <taxon>Chlamydomonadaceae</taxon>
        <taxon>Chlamydomonas</taxon>
    </lineage>
</organism>
<dbReference type="KEGG" id="cre:CHLRE_12g495954v5"/>
<evidence type="ECO:0000313" key="1">
    <source>
        <dbReference type="EMBL" id="PNW74576.1"/>
    </source>
</evidence>
<evidence type="ECO:0000313" key="2">
    <source>
        <dbReference type="Proteomes" id="UP000006906"/>
    </source>
</evidence>
<protein>
    <submittedName>
        <fullName evidence="1">Uncharacterized protein</fullName>
    </submittedName>
</protein>
<sequence length="91" mass="9747">MVQTGLGFRQALSAETLASKFHGGPPRGRPVARVLPCSSFSGFCVCRLWVALVAALDPAQRLQGALVASHLWASPSRVPASLEPRDPRPRD</sequence>
<dbReference type="InParanoid" id="A0A2K3D206"/>
<keyword evidence="2" id="KW-1185">Reference proteome</keyword>
<reference evidence="1 2" key="1">
    <citation type="journal article" date="2007" name="Science">
        <title>The Chlamydomonas genome reveals the evolution of key animal and plant functions.</title>
        <authorList>
            <person name="Merchant S.S."/>
            <person name="Prochnik S.E."/>
            <person name="Vallon O."/>
            <person name="Harris E.H."/>
            <person name="Karpowicz S.J."/>
            <person name="Witman G.B."/>
            <person name="Terry A."/>
            <person name="Salamov A."/>
            <person name="Fritz-Laylin L.K."/>
            <person name="Marechal-Drouard L."/>
            <person name="Marshall W.F."/>
            <person name="Qu L.H."/>
            <person name="Nelson D.R."/>
            <person name="Sanderfoot A.A."/>
            <person name="Spalding M.H."/>
            <person name="Kapitonov V.V."/>
            <person name="Ren Q."/>
            <person name="Ferris P."/>
            <person name="Lindquist E."/>
            <person name="Shapiro H."/>
            <person name="Lucas S.M."/>
            <person name="Grimwood J."/>
            <person name="Schmutz J."/>
            <person name="Cardol P."/>
            <person name="Cerutti H."/>
            <person name="Chanfreau G."/>
            <person name="Chen C.L."/>
            <person name="Cognat V."/>
            <person name="Croft M.T."/>
            <person name="Dent R."/>
            <person name="Dutcher S."/>
            <person name="Fernandez E."/>
            <person name="Fukuzawa H."/>
            <person name="Gonzalez-Ballester D."/>
            <person name="Gonzalez-Halphen D."/>
            <person name="Hallmann A."/>
            <person name="Hanikenne M."/>
            <person name="Hippler M."/>
            <person name="Inwood W."/>
            <person name="Jabbari K."/>
            <person name="Kalanon M."/>
            <person name="Kuras R."/>
            <person name="Lefebvre P.A."/>
            <person name="Lemaire S.D."/>
            <person name="Lobanov A.V."/>
            <person name="Lohr M."/>
            <person name="Manuell A."/>
            <person name="Meier I."/>
            <person name="Mets L."/>
            <person name="Mittag M."/>
            <person name="Mittelmeier T."/>
            <person name="Moroney J.V."/>
            <person name="Moseley J."/>
            <person name="Napoli C."/>
            <person name="Nedelcu A.M."/>
            <person name="Niyogi K."/>
            <person name="Novoselov S.V."/>
            <person name="Paulsen I.T."/>
            <person name="Pazour G."/>
            <person name="Purton S."/>
            <person name="Ral J.P."/>
            <person name="Riano-Pachon D.M."/>
            <person name="Riekhof W."/>
            <person name="Rymarquis L."/>
            <person name="Schroda M."/>
            <person name="Stern D."/>
            <person name="Umen J."/>
            <person name="Willows R."/>
            <person name="Wilson N."/>
            <person name="Zimmer S.L."/>
            <person name="Allmer J."/>
            <person name="Balk J."/>
            <person name="Bisova K."/>
            <person name="Chen C.J."/>
            <person name="Elias M."/>
            <person name="Gendler K."/>
            <person name="Hauser C."/>
            <person name="Lamb M.R."/>
            <person name="Ledford H."/>
            <person name="Long J.C."/>
            <person name="Minagawa J."/>
            <person name="Page M.D."/>
            <person name="Pan J."/>
            <person name="Pootakham W."/>
            <person name="Roje S."/>
            <person name="Rose A."/>
            <person name="Stahlberg E."/>
            <person name="Terauchi A.M."/>
            <person name="Yang P."/>
            <person name="Ball S."/>
            <person name="Bowler C."/>
            <person name="Dieckmann C.L."/>
            <person name="Gladyshev V.N."/>
            <person name="Green P."/>
            <person name="Jorgensen R."/>
            <person name="Mayfield S."/>
            <person name="Mueller-Roeber B."/>
            <person name="Rajamani S."/>
            <person name="Sayre R.T."/>
            <person name="Brokstein P."/>
            <person name="Dubchak I."/>
            <person name="Goodstein D."/>
            <person name="Hornick L."/>
            <person name="Huang Y.W."/>
            <person name="Jhaveri J."/>
            <person name="Luo Y."/>
            <person name="Martinez D."/>
            <person name="Ngau W.C."/>
            <person name="Otillar B."/>
            <person name="Poliakov A."/>
            <person name="Porter A."/>
            <person name="Szajkowski L."/>
            <person name="Werner G."/>
            <person name="Zhou K."/>
            <person name="Grigoriev I.V."/>
            <person name="Rokhsar D.S."/>
            <person name="Grossman A.R."/>
        </authorList>
    </citation>
    <scope>NUCLEOTIDE SEQUENCE [LARGE SCALE GENOMIC DNA]</scope>
    <source>
        <strain evidence="2">CC-503</strain>
    </source>
</reference>
<proteinExistence type="predicted"/>
<dbReference type="Proteomes" id="UP000006906">
    <property type="component" value="Chromosome 12"/>
</dbReference>
<dbReference type="RefSeq" id="XP_042918001.1">
    <property type="nucleotide sequence ID" value="XM_043068002.1"/>
</dbReference>
<dbReference type="EMBL" id="CM008973">
    <property type="protein sequence ID" value="PNW74576.1"/>
    <property type="molecule type" value="Genomic_DNA"/>
</dbReference>
<dbReference type="AlphaFoldDB" id="A0A2K3D206"/>